<protein>
    <submittedName>
        <fullName evidence="1">Sporulation inhibitor of replication protein SirA</fullName>
    </submittedName>
</protein>
<reference evidence="1 2" key="1">
    <citation type="submission" date="2019-04" db="EMBL/GenBank/DDBJ databases">
        <title>Bacillus caeni sp. nov., a bacterium isolated from mangrove sediment.</title>
        <authorList>
            <person name="Huang H."/>
            <person name="Mo K."/>
            <person name="Hu Y."/>
        </authorList>
    </citation>
    <scope>NUCLEOTIDE SEQUENCE [LARGE SCALE GENOMIC DNA]</scope>
    <source>
        <strain evidence="1 2">HB172195</strain>
    </source>
</reference>
<dbReference type="AlphaFoldDB" id="A0A5R9F1H9"/>
<dbReference type="Proteomes" id="UP000308230">
    <property type="component" value="Unassembled WGS sequence"/>
</dbReference>
<gene>
    <name evidence="1" type="primary">sirA</name>
    <name evidence="1" type="ORF">FCL54_09770</name>
</gene>
<dbReference type="InterPro" id="IPR038449">
    <property type="entry name" value="SirA_sf"/>
</dbReference>
<accession>A0A5R9F1H9</accession>
<dbReference type="Gene3D" id="3.30.310.250">
    <property type="entry name" value="Sporulation inhibitor of replication protein SirA"/>
    <property type="match status" value="1"/>
</dbReference>
<dbReference type="Pfam" id="PF10747">
    <property type="entry name" value="SirA"/>
    <property type="match status" value="1"/>
</dbReference>
<evidence type="ECO:0000313" key="2">
    <source>
        <dbReference type="Proteomes" id="UP000308230"/>
    </source>
</evidence>
<name>A0A5R9F1H9_9BACL</name>
<dbReference type="OrthoDB" id="2736584at2"/>
<keyword evidence="2" id="KW-1185">Reference proteome</keyword>
<dbReference type="EMBL" id="SWLG01000006">
    <property type="protein sequence ID" value="TLS37427.1"/>
    <property type="molecule type" value="Genomic_DNA"/>
</dbReference>
<organism evidence="1 2">
    <name type="scientific">Exobacillus caeni</name>
    <dbReference type="NCBI Taxonomy" id="2574798"/>
    <lineage>
        <taxon>Bacteria</taxon>
        <taxon>Bacillati</taxon>
        <taxon>Bacillota</taxon>
        <taxon>Bacilli</taxon>
        <taxon>Bacillales</taxon>
        <taxon>Guptibacillaceae</taxon>
        <taxon>Exobacillus</taxon>
    </lineage>
</organism>
<dbReference type="InterPro" id="IPR019683">
    <property type="entry name" value="SirA"/>
</dbReference>
<evidence type="ECO:0000313" key="1">
    <source>
        <dbReference type="EMBL" id="TLS37427.1"/>
    </source>
</evidence>
<sequence>MRHYVIYLVKKDIACDYVGKEPTLYQLFCDEKKHSGSPKQHLLTRQIEYITNPIPIQLIEKAISKELGDFRSYEYRRGGHSLCIKQSKSNATLFVNKRYINLYANGNYEAETIFFEVLRKIEASFLAVNFQSEQFGWLNPIKQEKMV</sequence>
<proteinExistence type="predicted"/>
<dbReference type="RefSeq" id="WP_138125845.1">
    <property type="nucleotide sequence ID" value="NZ_SWLG01000006.1"/>
</dbReference>
<comment type="caution">
    <text evidence="1">The sequence shown here is derived from an EMBL/GenBank/DDBJ whole genome shotgun (WGS) entry which is preliminary data.</text>
</comment>